<keyword evidence="1" id="KW-1133">Transmembrane helix</keyword>
<accession>A0AAW1P7S5</accession>
<sequence>MALALTASLLTGSHSRSSAPLGAADQCCRLRCNDGLLAACCWFRARFVQVLKRRGTIQTVWSKKPSSEDDSEDDRRFDGLFPDVYEGPLSPHLGRYLTGYATLFSLFMLGFWLWLRRLL</sequence>
<keyword evidence="1" id="KW-0812">Transmembrane</keyword>
<dbReference type="Proteomes" id="UP001465755">
    <property type="component" value="Unassembled WGS sequence"/>
</dbReference>
<gene>
    <name evidence="2" type="ORF">WJX73_006502</name>
</gene>
<feature type="transmembrane region" description="Helical" evidence="1">
    <location>
        <begin position="97"/>
        <end position="115"/>
    </location>
</feature>
<keyword evidence="1" id="KW-0472">Membrane</keyword>
<protein>
    <submittedName>
        <fullName evidence="2">Uncharacterized protein</fullName>
    </submittedName>
</protein>
<name>A0AAW1P7S5_9CHLO</name>
<evidence type="ECO:0000313" key="2">
    <source>
        <dbReference type="EMBL" id="KAK9804038.1"/>
    </source>
</evidence>
<comment type="caution">
    <text evidence="2">The sequence shown here is derived from an EMBL/GenBank/DDBJ whole genome shotgun (WGS) entry which is preliminary data.</text>
</comment>
<evidence type="ECO:0000256" key="1">
    <source>
        <dbReference type="SAM" id="Phobius"/>
    </source>
</evidence>
<organism evidence="2 3">
    <name type="scientific">Symbiochloris irregularis</name>
    <dbReference type="NCBI Taxonomy" id="706552"/>
    <lineage>
        <taxon>Eukaryota</taxon>
        <taxon>Viridiplantae</taxon>
        <taxon>Chlorophyta</taxon>
        <taxon>core chlorophytes</taxon>
        <taxon>Trebouxiophyceae</taxon>
        <taxon>Trebouxiales</taxon>
        <taxon>Trebouxiaceae</taxon>
        <taxon>Symbiochloris</taxon>
    </lineage>
</organism>
<keyword evidence="3" id="KW-1185">Reference proteome</keyword>
<dbReference type="EMBL" id="JALJOQ010000054">
    <property type="protein sequence ID" value="KAK9804038.1"/>
    <property type="molecule type" value="Genomic_DNA"/>
</dbReference>
<dbReference type="AlphaFoldDB" id="A0AAW1P7S5"/>
<evidence type="ECO:0000313" key="3">
    <source>
        <dbReference type="Proteomes" id="UP001465755"/>
    </source>
</evidence>
<proteinExistence type="predicted"/>
<reference evidence="2 3" key="1">
    <citation type="journal article" date="2024" name="Nat. Commun.">
        <title>Phylogenomics reveals the evolutionary origins of lichenization in chlorophyte algae.</title>
        <authorList>
            <person name="Puginier C."/>
            <person name="Libourel C."/>
            <person name="Otte J."/>
            <person name="Skaloud P."/>
            <person name="Haon M."/>
            <person name="Grisel S."/>
            <person name="Petersen M."/>
            <person name="Berrin J.G."/>
            <person name="Delaux P.M."/>
            <person name="Dal Grande F."/>
            <person name="Keller J."/>
        </authorList>
    </citation>
    <scope>NUCLEOTIDE SEQUENCE [LARGE SCALE GENOMIC DNA]</scope>
    <source>
        <strain evidence="2 3">SAG 2036</strain>
    </source>
</reference>